<dbReference type="GO" id="GO:0005739">
    <property type="term" value="C:mitochondrion"/>
    <property type="evidence" value="ECO:0007669"/>
    <property type="project" value="TreeGrafter"/>
</dbReference>
<dbReference type="Proteomes" id="UP000722485">
    <property type="component" value="Unassembled WGS sequence"/>
</dbReference>
<dbReference type="PROSITE" id="PS00600">
    <property type="entry name" value="AA_TRANSFER_CLASS_3"/>
    <property type="match status" value="1"/>
</dbReference>
<protein>
    <recommendedName>
        <fullName evidence="4">4-aminobutyrate aminotransferase</fullName>
        <ecNumber evidence="3">2.6.1.19</ecNumber>
    </recommendedName>
    <alternativeName>
        <fullName evidence="9">GABA aminotransferase</fullName>
    </alternativeName>
    <alternativeName>
        <fullName evidence="8">Gamma-amino-N-butyrate transaminase</fullName>
    </alternativeName>
</protein>
<evidence type="ECO:0000256" key="6">
    <source>
        <dbReference type="ARBA" id="ARBA00022679"/>
    </source>
</evidence>
<dbReference type="InterPro" id="IPR004631">
    <property type="entry name" value="4NH2But_aminotransferase_euk"/>
</dbReference>
<sequence length="811" mass="88815">MQKAACNPSSLRALAPRCSSRHIVRSFSSSVRRLNVSPLVNEPSKPVMHTSIPGPRSQAAIKELDHVFDTRSLNMLVDYPKCNGNYVVDGDGNTLLDVFAQIASIPIGYNNPALAKVAESPAMVNAIINRPALGNFPSADWAEILQTGILRTAPKGLDQVFTATTGSDANETAYKAAFIWRRTQERNGKDFTQEEIDSAMVNKAPGAPNYSILSFSKGFHGRLFGSLSTTHSKPIHKIDVPAFDWPTAPFPQLKYPLDQYAAENKAEEERCLEEFERIVSTFHNPVVAAVVEPIQSEGGDNHATPFFFQGLRNITKKHNVLLIIDEVQTGVGATGKFWAHEHWNLDSPPDMVTFSKKAQAAGFYYTNKSLRPDKPYRQFNTWMGDPARALLFRGIYNEVERLGLVEQTARVGSYLYSKLEQLAQRYPNEIKNLRGKDRGTFLAWDSPRRDEIIKSAKAKGVNMGGSGDTTIRLRPMLIFQEHHADILLNTLESIFKATGASGYVGGQVLQELSQSHPEYTIAALIRDGEVAKRITSIFSNVRAVVADLDASEIIEEEASKASIILRKSPEAFTFWIQISGASALAAGEVSSPSFEPGSASSQVYDDVDGIAEIRSLVRAHPFRIVDNFLLDVAEKSPSIKTALVLPPIIYGVGEGPINKRSVQILTLAKVALERGKAVTVGKGEARWGNVHVRDIAKLIASLAEAGAKENQDPALWGENGIYLTGAGEKTWLEISQRIGREAYEKGLISTAEVESVYKPEIDTLLPAAVVLFGSNARSNARRGAELLGWAPAKEGLEAEIPRAVAEEAGRR</sequence>
<comment type="caution">
    <text evidence="11">The sequence shown here is derived from an EMBL/GenBank/DDBJ whole genome shotgun (WGS) entry which is preliminary data.</text>
</comment>
<evidence type="ECO:0000256" key="7">
    <source>
        <dbReference type="ARBA" id="ARBA00022898"/>
    </source>
</evidence>
<dbReference type="Gene3D" id="3.40.640.10">
    <property type="entry name" value="Type I PLP-dependent aspartate aminotransferase-like (Major domain)"/>
    <property type="match status" value="1"/>
</dbReference>
<keyword evidence="5" id="KW-0032">Aminotransferase</keyword>
<accession>A0A9P5HFT0</accession>
<dbReference type="InterPro" id="IPR005814">
    <property type="entry name" value="Aminotrans_3"/>
</dbReference>
<dbReference type="InterPro" id="IPR015421">
    <property type="entry name" value="PyrdxlP-dep_Trfase_major"/>
</dbReference>
<name>A0A9P5HFT0_9HYPO</name>
<dbReference type="Pfam" id="PF00202">
    <property type="entry name" value="Aminotran_3"/>
    <property type="match status" value="1"/>
</dbReference>
<evidence type="ECO:0000256" key="3">
    <source>
        <dbReference type="ARBA" id="ARBA00012912"/>
    </source>
</evidence>
<dbReference type="SUPFAM" id="SSF51735">
    <property type="entry name" value="NAD(P)-binding Rossmann-fold domains"/>
    <property type="match status" value="1"/>
</dbReference>
<dbReference type="NCBIfam" id="TIGR00699">
    <property type="entry name" value="GABAtrns_euk"/>
    <property type="match status" value="1"/>
</dbReference>
<keyword evidence="7" id="KW-0663">Pyridoxal phosphate</keyword>
<evidence type="ECO:0000256" key="2">
    <source>
        <dbReference type="ARBA" id="ARBA00008954"/>
    </source>
</evidence>
<dbReference type="EC" id="2.6.1.19" evidence="3"/>
<evidence type="ECO:0000256" key="4">
    <source>
        <dbReference type="ARBA" id="ARBA00018543"/>
    </source>
</evidence>
<evidence type="ECO:0000313" key="11">
    <source>
        <dbReference type="EMBL" id="KAF7557099.1"/>
    </source>
</evidence>
<comment type="similarity">
    <text evidence="2">Belongs to the class-III pyridoxal-phosphate-dependent aminotransferase family.</text>
</comment>
<dbReference type="PANTHER" id="PTHR43206:SF1">
    <property type="entry name" value="4-AMINOBUTYRATE AMINOTRANSFERASE, MITOCHONDRIAL"/>
    <property type="match status" value="1"/>
</dbReference>
<dbReference type="OrthoDB" id="10260828at2759"/>
<evidence type="ECO:0000256" key="5">
    <source>
        <dbReference type="ARBA" id="ARBA00022576"/>
    </source>
</evidence>
<dbReference type="FunFam" id="3.40.640.10:FF:000029">
    <property type="entry name" value="4-aminobutyrate aminotransferase, mitochondrial"/>
    <property type="match status" value="1"/>
</dbReference>
<dbReference type="Gene3D" id="3.40.50.720">
    <property type="entry name" value="NAD(P)-binding Rossmann-like Domain"/>
    <property type="match status" value="2"/>
</dbReference>
<dbReference type="InterPro" id="IPR049704">
    <property type="entry name" value="Aminotrans_3_PPA_site"/>
</dbReference>
<evidence type="ECO:0000313" key="12">
    <source>
        <dbReference type="Proteomes" id="UP000722485"/>
    </source>
</evidence>
<dbReference type="CDD" id="cd00610">
    <property type="entry name" value="OAT_like"/>
    <property type="match status" value="1"/>
</dbReference>
<dbReference type="GO" id="GO:0030170">
    <property type="term" value="F:pyridoxal phosphate binding"/>
    <property type="evidence" value="ECO:0007669"/>
    <property type="project" value="InterPro"/>
</dbReference>
<dbReference type="InterPro" id="IPR036291">
    <property type="entry name" value="NAD(P)-bd_dom_sf"/>
</dbReference>
<keyword evidence="6" id="KW-0808">Transferase</keyword>
<comment type="catalytic activity">
    <reaction evidence="10">
        <text>4-aminobutanoate + 2-oxoglutarate = succinate semialdehyde + L-glutamate</text>
        <dbReference type="Rhea" id="RHEA:23352"/>
        <dbReference type="ChEBI" id="CHEBI:16810"/>
        <dbReference type="ChEBI" id="CHEBI:29985"/>
        <dbReference type="ChEBI" id="CHEBI:57706"/>
        <dbReference type="ChEBI" id="CHEBI:59888"/>
        <dbReference type="EC" id="2.6.1.19"/>
    </reaction>
</comment>
<comment type="cofactor">
    <cofactor evidence="1">
        <name>pyridoxal 5'-phosphate</name>
        <dbReference type="ChEBI" id="CHEBI:597326"/>
    </cofactor>
</comment>
<evidence type="ECO:0000256" key="9">
    <source>
        <dbReference type="ARBA" id="ARBA00031787"/>
    </source>
</evidence>
<dbReference type="InterPro" id="IPR015422">
    <property type="entry name" value="PyrdxlP-dep_Trfase_small"/>
</dbReference>
<dbReference type="GO" id="GO:0009450">
    <property type="term" value="P:gamma-aminobutyric acid catabolic process"/>
    <property type="evidence" value="ECO:0007669"/>
    <property type="project" value="TreeGrafter"/>
</dbReference>
<dbReference type="Gene3D" id="3.90.1150.10">
    <property type="entry name" value="Aspartate Aminotransferase, domain 1"/>
    <property type="match status" value="1"/>
</dbReference>
<dbReference type="GO" id="GO:0034386">
    <property type="term" value="F:4-aminobutyrate:2-oxoglutarate transaminase activity"/>
    <property type="evidence" value="ECO:0007669"/>
    <property type="project" value="UniProtKB-EC"/>
</dbReference>
<reference evidence="11" key="1">
    <citation type="submission" date="2020-03" db="EMBL/GenBank/DDBJ databases">
        <title>Draft Genome Sequence of Cylindrodendrum hubeiense.</title>
        <authorList>
            <person name="Buettner E."/>
            <person name="Kellner H."/>
        </authorList>
    </citation>
    <scope>NUCLEOTIDE SEQUENCE</scope>
    <source>
        <strain evidence="11">IHI 201604</strain>
    </source>
</reference>
<evidence type="ECO:0000256" key="1">
    <source>
        <dbReference type="ARBA" id="ARBA00001933"/>
    </source>
</evidence>
<gene>
    <name evidence="11" type="ORF">G7Z17_g964</name>
</gene>
<proteinExistence type="inferred from homology"/>
<organism evidence="11 12">
    <name type="scientific">Cylindrodendrum hubeiense</name>
    <dbReference type="NCBI Taxonomy" id="595255"/>
    <lineage>
        <taxon>Eukaryota</taxon>
        <taxon>Fungi</taxon>
        <taxon>Dikarya</taxon>
        <taxon>Ascomycota</taxon>
        <taxon>Pezizomycotina</taxon>
        <taxon>Sordariomycetes</taxon>
        <taxon>Hypocreomycetidae</taxon>
        <taxon>Hypocreales</taxon>
        <taxon>Nectriaceae</taxon>
        <taxon>Cylindrodendrum</taxon>
    </lineage>
</organism>
<dbReference type="EMBL" id="JAANBB010000007">
    <property type="protein sequence ID" value="KAF7557099.1"/>
    <property type="molecule type" value="Genomic_DNA"/>
</dbReference>
<evidence type="ECO:0000256" key="8">
    <source>
        <dbReference type="ARBA" id="ARBA00030204"/>
    </source>
</evidence>
<evidence type="ECO:0000256" key="10">
    <source>
        <dbReference type="ARBA" id="ARBA00048021"/>
    </source>
</evidence>
<dbReference type="InterPro" id="IPR015424">
    <property type="entry name" value="PyrdxlP-dep_Trfase"/>
</dbReference>
<keyword evidence="12" id="KW-1185">Reference proteome</keyword>
<dbReference type="PANTHER" id="PTHR43206">
    <property type="entry name" value="AMINOTRANSFERASE"/>
    <property type="match status" value="1"/>
</dbReference>
<dbReference type="AlphaFoldDB" id="A0A9P5HFT0"/>
<dbReference type="SUPFAM" id="SSF53383">
    <property type="entry name" value="PLP-dependent transferases"/>
    <property type="match status" value="1"/>
</dbReference>